<evidence type="ECO:0000259" key="1">
    <source>
        <dbReference type="Pfam" id="PF12081"/>
    </source>
</evidence>
<comment type="caution">
    <text evidence="2">The sequence shown here is derived from an EMBL/GenBank/DDBJ whole genome shotgun (WGS) entry which is preliminary data.</text>
</comment>
<evidence type="ECO:0000313" key="3">
    <source>
        <dbReference type="Proteomes" id="UP000475249"/>
    </source>
</evidence>
<proteinExistence type="predicted"/>
<feature type="domain" description="Gliding motility-associated protein GldM N-terminal" evidence="1">
    <location>
        <begin position="42"/>
        <end position="200"/>
    </location>
</feature>
<organism evidence="2 3">
    <name type="scientific">Poritiphilus flavus</name>
    <dbReference type="NCBI Taxonomy" id="2697053"/>
    <lineage>
        <taxon>Bacteria</taxon>
        <taxon>Pseudomonadati</taxon>
        <taxon>Bacteroidota</taxon>
        <taxon>Flavobacteriia</taxon>
        <taxon>Flavobacteriales</taxon>
        <taxon>Flavobacteriaceae</taxon>
        <taxon>Poritiphilus</taxon>
    </lineage>
</organism>
<protein>
    <recommendedName>
        <fullName evidence="1">Gliding motility-associated protein GldM N-terminal domain-containing protein</fullName>
    </recommendedName>
</protein>
<dbReference type="InterPro" id="IPR022720">
    <property type="entry name" value="Motility-assoc_prot_GldM_N"/>
</dbReference>
<evidence type="ECO:0000313" key="2">
    <source>
        <dbReference type="EMBL" id="NAS11957.1"/>
    </source>
</evidence>
<accession>A0A6L9EB18</accession>
<dbReference type="PROSITE" id="PS51257">
    <property type="entry name" value="PROKAR_LIPOPROTEIN"/>
    <property type="match status" value="1"/>
</dbReference>
<dbReference type="Pfam" id="PF12081">
    <property type="entry name" value="GldM_1st"/>
    <property type="match status" value="1"/>
</dbReference>
<dbReference type="Proteomes" id="UP000475249">
    <property type="component" value="Unassembled WGS sequence"/>
</dbReference>
<gene>
    <name evidence="2" type="ORF">GTQ38_08095</name>
</gene>
<name>A0A6L9EB18_9FLAO</name>
<dbReference type="AlphaFoldDB" id="A0A6L9EB18"/>
<reference evidence="2 3" key="1">
    <citation type="submission" date="2020-01" db="EMBL/GenBank/DDBJ databases">
        <title>Bacteria diversity of Porities sp.</title>
        <authorList>
            <person name="Wang G."/>
        </authorList>
    </citation>
    <scope>NUCLEOTIDE SEQUENCE [LARGE SCALE GENOMIC DNA]</scope>
    <source>
        <strain evidence="2 3">R33</strain>
    </source>
</reference>
<dbReference type="EMBL" id="WXYO01000003">
    <property type="protein sequence ID" value="NAS11957.1"/>
    <property type="molecule type" value="Genomic_DNA"/>
</dbReference>
<dbReference type="RefSeq" id="WP_161434991.1">
    <property type="nucleotide sequence ID" value="NZ_WXYO01000003.1"/>
</dbReference>
<sequence>MSKVPISLLMLSIILACNVKQSKGLEENNKYATYGLLTEELEAYNSFLRQQINKRLQNDSTYINKSHKIYDSLTIDYQNFLSQTIDELMNGIDFEKRLEYAGELSRKDLINNYFFEETEYSSIGFEFIDKTENYRNQILNLVTDDLLADKLTFILSTRNLQNRKGEMIKYLDYFYKDMPLIATIMYLQHKQTTLSELELDFICRSN</sequence>
<keyword evidence="3" id="KW-1185">Reference proteome</keyword>